<proteinExistence type="predicted"/>
<evidence type="ECO:0000259" key="3">
    <source>
        <dbReference type="PROSITE" id="PS50006"/>
    </source>
</evidence>
<dbReference type="AlphaFoldDB" id="A0A061RMF4"/>
<keyword evidence="1" id="KW-0862">Zinc</keyword>
<feature type="compositionally biased region" description="Basic residues" evidence="2">
    <location>
        <begin position="55"/>
        <end position="68"/>
    </location>
</feature>
<feature type="compositionally biased region" description="Low complexity" evidence="2">
    <location>
        <begin position="1"/>
        <end position="32"/>
    </location>
</feature>
<dbReference type="InterPro" id="IPR008984">
    <property type="entry name" value="SMAD_FHA_dom_sf"/>
</dbReference>
<dbReference type="SMART" id="SM00343">
    <property type="entry name" value="ZnF_C2HC"/>
    <property type="match status" value="2"/>
</dbReference>
<feature type="compositionally biased region" description="Basic and acidic residues" evidence="2">
    <location>
        <begin position="266"/>
        <end position="280"/>
    </location>
</feature>
<feature type="compositionally biased region" description="Basic and acidic residues" evidence="2">
    <location>
        <begin position="121"/>
        <end position="166"/>
    </location>
</feature>
<dbReference type="Gene3D" id="2.60.200.20">
    <property type="match status" value="1"/>
</dbReference>
<dbReference type="GO" id="GO:0008270">
    <property type="term" value="F:zinc ion binding"/>
    <property type="evidence" value="ECO:0007669"/>
    <property type="project" value="UniProtKB-KW"/>
</dbReference>
<feature type="compositionally biased region" description="Basic and acidic residues" evidence="2">
    <location>
        <begin position="194"/>
        <end position="209"/>
    </location>
</feature>
<sequence length="439" mass="50055">MSDSPLSDLSTSASDSSSSGSSTSSSSDSDSAIPVHAKDADRRDGNGARDDAQTFRRRGSPSPRRHRAVSNDRGHRDRHNEHGRYSEMDRRDDRRWRRRRSRSAGREGSRERRPGPHRRGSPADERRRPGVRGRGRDEDRGGCAEQRRGSPRDGREARRPPPRSREPSPGPRQAPDRDGRRRRRSRSRSRSRSWSRERPPRPETRECFKCGRPGHLARDCPDSAGPGAGRGDARECYKCGRSGHIARDCREARRADEGGEWGTAEQRQEEVGMEEGKDDAPPEPNFGLSGKLAEETNTVKGVVVKFQEPPEAKRPSKRWRLYVFKNDKPFGEPLHIHRQSAFMFGRQRKIVDIPTDHPSCSKQHAVLIFRETEKEDSSGILHKSVRPYIMDLGSVNGTYLNQERIEPERYYELLEKDNIKFGNSSRDYVLLHDQSLVEE</sequence>
<feature type="domain" description="CCHC-type" evidence="4">
    <location>
        <begin position="207"/>
        <end position="222"/>
    </location>
</feature>
<dbReference type="EMBL" id="GBEZ01011720">
    <property type="protein sequence ID" value="JAC74092.1"/>
    <property type="molecule type" value="Transcribed_RNA"/>
</dbReference>
<keyword evidence="1" id="KW-0863">Zinc-finger</keyword>
<dbReference type="InterPro" id="IPR050923">
    <property type="entry name" value="Cell_Proc_Reg/RNA_Proc"/>
</dbReference>
<dbReference type="InterPro" id="IPR036875">
    <property type="entry name" value="Znf_CCHC_sf"/>
</dbReference>
<feature type="compositionally biased region" description="Basic and acidic residues" evidence="2">
    <location>
        <begin position="69"/>
        <end position="95"/>
    </location>
</feature>
<dbReference type="Pfam" id="PF00498">
    <property type="entry name" value="FHA"/>
    <property type="match status" value="1"/>
</dbReference>
<dbReference type="PROSITE" id="PS50006">
    <property type="entry name" value="FHA_DOMAIN"/>
    <property type="match status" value="1"/>
</dbReference>
<dbReference type="PROSITE" id="PS50158">
    <property type="entry name" value="ZF_CCHC"/>
    <property type="match status" value="2"/>
</dbReference>
<name>A0A061RMF4_9CHLO</name>
<evidence type="ECO:0000256" key="2">
    <source>
        <dbReference type="SAM" id="MobiDB-lite"/>
    </source>
</evidence>
<evidence type="ECO:0000313" key="5">
    <source>
        <dbReference type="EMBL" id="JAC74092.1"/>
    </source>
</evidence>
<dbReference type="Gene3D" id="4.10.60.10">
    <property type="entry name" value="Zinc finger, CCHC-type"/>
    <property type="match status" value="2"/>
</dbReference>
<protein>
    <submittedName>
        <fullName evidence="5">Smad nuclear-interacting protein 1</fullName>
    </submittedName>
</protein>
<reference evidence="5" key="1">
    <citation type="submission" date="2014-05" db="EMBL/GenBank/DDBJ databases">
        <title>The transcriptome of the halophilic microalga Tetraselmis sp. GSL018 isolated from the Great Salt Lake, Utah.</title>
        <authorList>
            <person name="Jinkerson R.E."/>
            <person name="D'Adamo S."/>
            <person name="Posewitz M.C."/>
        </authorList>
    </citation>
    <scope>NUCLEOTIDE SEQUENCE</scope>
    <source>
        <strain evidence="5">GSL018</strain>
    </source>
</reference>
<feature type="region of interest" description="Disordered" evidence="2">
    <location>
        <begin position="251"/>
        <end position="284"/>
    </location>
</feature>
<dbReference type="GO" id="GO:0003676">
    <property type="term" value="F:nucleic acid binding"/>
    <property type="evidence" value="ECO:0007669"/>
    <property type="project" value="InterPro"/>
</dbReference>
<feature type="compositionally biased region" description="Basic and acidic residues" evidence="2">
    <location>
        <begin position="104"/>
        <end position="114"/>
    </location>
</feature>
<keyword evidence="1" id="KW-0479">Metal-binding</keyword>
<feature type="compositionally biased region" description="Basic residues" evidence="2">
    <location>
        <begin position="180"/>
        <end position="193"/>
    </location>
</feature>
<evidence type="ECO:0000259" key="4">
    <source>
        <dbReference type="PROSITE" id="PS50158"/>
    </source>
</evidence>
<evidence type="ECO:0000256" key="1">
    <source>
        <dbReference type="PROSITE-ProRule" id="PRU00047"/>
    </source>
</evidence>
<dbReference type="SMART" id="SM00240">
    <property type="entry name" value="FHA"/>
    <property type="match status" value="1"/>
</dbReference>
<dbReference type="InterPro" id="IPR001878">
    <property type="entry name" value="Znf_CCHC"/>
</dbReference>
<dbReference type="PANTHER" id="PTHR23308">
    <property type="entry name" value="NUCLEAR INHIBITOR OF PROTEIN PHOSPHATASE-1"/>
    <property type="match status" value="1"/>
</dbReference>
<feature type="compositionally biased region" description="Basic and acidic residues" evidence="2">
    <location>
        <begin position="36"/>
        <end position="54"/>
    </location>
</feature>
<feature type="region of interest" description="Disordered" evidence="2">
    <location>
        <begin position="1"/>
        <end position="236"/>
    </location>
</feature>
<accession>A0A061RMF4</accession>
<dbReference type="Pfam" id="PF00098">
    <property type="entry name" value="zf-CCHC"/>
    <property type="match status" value="2"/>
</dbReference>
<feature type="domain" description="FHA" evidence="3">
    <location>
        <begin position="342"/>
        <end position="405"/>
    </location>
</feature>
<dbReference type="InterPro" id="IPR000253">
    <property type="entry name" value="FHA_dom"/>
</dbReference>
<feature type="domain" description="CCHC-type" evidence="4">
    <location>
        <begin position="236"/>
        <end position="251"/>
    </location>
</feature>
<gene>
    <name evidence="5" type="primary">SNIP1</name>
    <name evidence="5" type="ORF">TSPGSL018_26915</name>
</gene>
<dbReference type="SUPFAM" id="SSF57756">
    <property type="entry name" value="Retrovirus zinc finger-like domains"/>
    <property type="match status" value="1"/>
</dbReference>
<organism evidence="5">
    <name type="scientific">Tetraselmis sp. GSL018</name>
    <dbReference type="NCBI Taxonomy" id="582737"/>
    <lineage>
        <taxon>Eukaryota</taxon>
        <taxon>Viridiplantae</taxon>
        <taxon>Chlorophyta</taxon>
        <taxon>core chlorophytes</taxon>
        <taxon>Chlorodendrophyceae</taxon>
        <taxon>Chlorodendrales</taxon>
        <taxon>Chlorodendraceae</taxon>
        <taxon>Tetraselmis</taxon>
    </lineage>
</organism>
<dbReference type="SUPFAM" id="SSF49879">
    <property type="entry name" value="SMAD/FHA domain"/>
    <property type="match status" value="1"/>
</dbReference>